<evidence type="ECO:0000313" key="2">
    <source>
        <dbReference type="EMBL" id="KAG7348710.1"/>
    </source>
</evidence>
<comment type="caution">
    <text evidence="2">The sequence shown here is derived from an EMBL/GenBank/DDBJ whole genome shotgun (WGS) entry which is preliminary data.</text>
</comment>
<proteinExistence type="predicted"/>
<feature type="compositionally biased region" description="Low complexity" evidence="1">
    <location>
        <begin position="18"/>
        <end position="29"/>
    </location>
</feature>
<feature type="region of interest" description="Disordered" evidence="1">
    <location>
        <begin position="1"/>
        <end position="30"/>
    </location>
</feature>
<gene>
    <name evidence="2" type="ORF">IV203_011307</name>
</gene>
<evidence type="ECO:0000313" key="3">
    <source>
        <dbReference type="Proteomes" id="UP000693970"/>
    </source>
</evidence>
<dbReference type="Proteomes" id="UP000693970">
    <property type="component" value="Unassembled WGS sequence"/>
</dbReference>
<name>A0A9K3KRV8_9STRA</name>
<dbReference type="EMBL" id="JAGRRH010000019">
    <property type="protein sequence ID" value="KAG7348710.1"/>
    <property type="molecule type" value="Genomic_DNA"/>
</dbReference>
<accession>A0A9K3KRV8</accession>
<evidence type="ECO:0000256" key="1">
    <source>
        <dbReference type="SAM" id="MobiDB-lite"/>
    </source>
</evidence>
<organism evidence="2 3">
    <name type="scientific">Nitzschia inconspicua</name>
    <dbReference type="NCBI Taxonomy" id="303405"/>
    <lineage>
        <taxon>Eukaryota</taxon>
        <taxon>Sar</taxon>
        <taxon>Stramenopiles</taxon>
        <taxon>Ochrophyta</taxon>
        <taxon>Bacillariophyta</taxon>
        <taxon>Bacillariophyceae</taxon>
        <taxon>Bacillariophycidae</taxon>
        <taxon>Bacillariales</taxon>
        <taxon>Bacillariaceae</taxon>
        <taxon>Nitzschia</taxon>
    </lineage>
</organism>
<reference evidence="2" key="2">
    <citation type="submission" date="2021-04" db="EMBL/GenBank/DDBJ databases">
        <authorList>
            <person name="Podell S."/>
        </authorList>
    </citation>
    <scope>NUCLEOTIDE SEQUENCE</scope>
    <source>
        <strain evidence="2">Hildebrandi</strain>
    </source>
</reference>
<feature type="region of interest" description="Disordered" evidence="1">
    <location>
        <begin position="72"/>
        <end position="92"/>
    </location>
</feature>
<protein>
    <submittedName>
        <fullName evidence="2">Uncharacterized protein</fullName>
    </submittedName>
</protein>
<reference evidence="2" key="1">
    <citation type="journal article" date="2021" name="Sci. Rep.">
        <title>Diploid genomic architecture of Nitzschia inconspicua, an elite biomass production diatom.</title>
        <authorList>
            <person name="Oliver A."/>
            <person name="Podell S."/>
            <person name="Pinowska A."/>
            <person name="Traller J.C."/>
            <person name="Smith S.R."/>
            <person name="McClure R."/>
            <person name="Beliaev A."/>
            <person name="Bohutskyi P."/>
            <person name="Hill E.A."/>
            <person name="Rabines A."/>
            <person name="Zheng H."/>
            <person name="Allen L.Z."/>
            <person name="Kuo A."/>
            <person name="Grigoriev I.V."/>
            <person name="Allen A.E."/>
            <person name="Hazlebeck D."/>
            <person name="Allen E.E."/>
        </authorList>
    </citation>
    <scope>NUCLEOTIDE SEQUENCE</scope>
    <source>
        <strain evidence="2">Hildebrandi</strain>
    </source>
</reference>
<dbReference type="AlphaFoldDB" id="A0A9K3KRV8"/>
<keyword evidence="3" id="KW-1185">Reference proteome</keyword>
<sequence length="201" mass="23247">MVLEQMIPTDSDSDYKYNSNNNNNNNNNSLYTKRYDTLTMIPLESSSAVLNDQQQHQPKKDDYDGLSSTNRKRAEILLPPTSVQRQQQQEEEDVKKDCDRFVVIVDFVDVDHWMVWPGSIVKKGETVAMAVQKTLSINNNRNDIKNKQKELELERIDPVITTGTSQSVTTAAAVKHKRPNRPTKTKQIQHPTTTNYKYEYW</sequence>